<comment type="caution">
    <text evidence="2">The sequence shown here is derived from an EMBL/GenBank/DDBJ whole genome shotgun (WGS) entry which is preliminary data.</text>
</comment>
<evidence type="ECO:0008006" key="4">
    <source>
        <dbReference type="Google" id="ProtNLM"/>
    </source>
</evidence>
<keyword evidence="1" id="KW-0645">Protease</keyword>
<dbReference type="GO" id="GO:0008236">
    <property type="term" value="F:serine-type peptidase activity"/>
    <property type="evidence" value="ECO:0007669"/>
    <property type="project" value="UniProtKB-KW"/>
</dbReference>
<dbReference type="InterPro" id="IPR043504">
    <property type="entry name" value="Peptidase_S1_PA_chymotrypsin"/>
</dbReference>
<dbReference type="InterPro" id="IPR027417">
    <property type="entry name" value="P-loop_NTPase"/>
</dbReference>
<organism evidence="2 3">
    <name type="scientific">Paenibacillus contaminans</name>
    <dbReference type="NCBI Taxonomy" id="450362"/>
    <lineage>
        <taxon>Bacteria</taxon>
        <taxon>Bacillati</taxon>
        <taxon>Bacillota</taxon>
        <taxon>Bacilli</taxon>
        <taxon>Bacillales</taxon>
        <taxon>Paenibacillaceae</taxon>
        <taxon>Paenibacillus</taxon>
    </lineage>
</organism>
<dbReference type="InterPro" id="IPR009003">
    <property type="entry name" value="Peptidase_S1_PA"/>
</dbReference>
<reference evidence="2 3" key="1">
    <citation type="journal article" date="2009" name="Int. J. Syst. Evol. Microbiol.">
        <title>Paenibacillus contaminans sp. nov., isolated from a contaminated laboratory plate.</title>
        <authorList>
            <person name="Chou J.H."/>
            <person name="Lee J.H."/>
            <person name="Lin M.C."/>
            <person name="Chang P.S."/>
            <person name="Arun A.B."/>
            <person name="Young C.C."/>
            <person name="Chen W.M."/>
        </authorList>
    </citation>
    <scope>NUCLEOTIDE SEQUENCE [LARGE SCALE GENOMIC DNA]</scope>
    <source>
        <strain evidence="2 3">CKOBP-6</strain>
    </source>
</reference>
<dbReference type="SUPFAM" id="SSF50494">
    <property type="entry name" value="Trypsin-like serine proteases"/>
    <property type="match status" value="1"/>
</dbReference>
<name>A0A329MHE8_9BACL</name>
<proteinExistence type="predicted"/>
<evidence type="ECO:0000313" key="2">
    <source>
        <dbReference type="EMBL" id="RAV19112.1"/>
    </source>
</evidence>
<sequence length="2009" mass="231812">MRPLHQTTWTINSVKKNIITKFRFYQKDKLVFEGDSTLEHFPEIEKKIVRVVCDECEERGTAFLISDRWLLTAEHVVAGHGHSHNKMVTLEIPYLFDREMSVKAKIVDMDESLDIALLELSEPLEGIEGLNLVCTPIRYNNPWETFGYPKSKLTAGDRFTGYVKRARIRNEALTWDMDLFPTDKIGFYDDEGTEALSGAPVIINRAVQGIILRQLDGTLGAISIEKIRGFLEENSIPYETLRDSNELPEGLNEIAKQALHNRPVIEDLEKHIIQKQQGFLLLKGSPGSGKTILSATYTPESKGIDICGKYFVRNDLGNIPVSFRASEFTFAEWLDANIHRVLYNAVPEKKDRLLHEWVQHLSDGLRKLSAHYVDKNQIGVFFIDGVDDVHHLGKTTEFFSFIPEILPENIVIIISCQTEEVLPPRLQAQLSSDRLIKVVPLEVEQCRHYVLTKTTGGLQLPLALVDSMSEKSEGHPLYLRYLVEYAKQLGDVEKIESWIQEVPVFGGEIRNYYESIWQTVRKNQNEIWILATVARLRNEIDRTSLERMLPAEARYVFLTVFPRLQHLLVNDETISMYHSSFAIFINEKTNEINERVHKVVSQFCIENLEHSYAIKNILFHMLNADEEMRKESLLYCNQEWADRCAREHVEPDIILEDLKHVLSAAFTFGAFSSVVSLLLLSQRISFRYNNILAEYASELASTLIAMGRTKEAIRYIIRESVLIVAAADALYFLHCLYEAGAVDEAEQLFKVIRLQLISEMDRGTVKFGTIKFYYAAWSIKSGMTSDDPRYEFSNHLKQLIKLLKQNESDDGDSRLIEDIVAFNAAYLLWSRGQYIPIKNIEEQGGGVGHGISTLLCKILVQLERFQSWGNFTIDCSLYNEFLHDIEYVIQRYGIDEDDRSLILIAITDVSINKDLIEQLIKELPGETEIRFSLRKPNGVDFDYEAITSYLDAWRYKGFLDDEDNYTSISNFGTSNWELYFEEILSFLGYALGKAWRSLSAKQEDPLKKVSVAIEQQLLPQLFVSLKQRVGWDRSYSLPESYYPFVLGEVASLYVKYFTDRLPEFVRIIELHFEDQLGLYTEGFREAIFSIVTEMLKTKRHVKSTFALLKVLEEHITCGVQNRLERSKDLLHITELYAKLGSEQRYKITFQKMLDTSMGPSWYKEDQLTLLETSITYLQSSGELSAHLKEIAGHYDFASGEMTFQRYVQQVKEAFVGSLCSMGRVAQAIEYFKNTVLPPLEKVLQLVEADQVDAPEVGKGYVFGAGGLEEQSCILEILENASNVNGLLKWAFCELFLVGDDRYFDRFTRIMANLLNEREVSGSDELSVLYHRLLRIIISDMSPDNRLELLSHLKQWLTDTNYYQLTLLLQKAGLSFESKDIIESDLQQTSMQDVNFNVKQDKDDASDEEDNERIMLPGTFGKKSALKQLDQQMLIAKDQLDIENTHLAKHHLITGLVGVQAGAWNIWTSNSGTEIVEAFEILSGLCNTEEFVYSLRSLILNEVYSSDWLIVNKIITTMGKKLDISEASKVFYSVLEHFRFMLRTPDIFIEKYKWFEQETHDLSNNMLLTDLFIWLFTHPKNIYKHRAPEIMKGLARVDANFFVPMLVNKSLSEENSIWPEICAGILHSLALEDPSLVWEHIRVEENRKRIIRMDHFMVRHTFLEIVELADKKYDDTNDFHTTLSETFQTSLTNRMSTSYQGLDIPSWLRHFTELLEPLERLGVLVSTDYHDLVSTISHLCLPLSVEEFIRADSYVARSYRSNQKFEQLENVVRKGINQLLSKRVNNEELTQVADHLRIYNPYFPNEKIRLKSKSSLIMLIEELLLGNGDAELCTQDGAYDYLHYLETVFFPREGQLKVVEIIGFLVGPNALRNAFNLNDVYQSFFPNEQPNLREISSTERLVYRPTVYKVELEAKVTGGIMTPAFLHPYFEGLLGEIQQQEIIRESWLDGRDWDVNRIGIPLREGCRLLVSKEKIKRLDLTPWRLVWLVKYDFTTQFIIDRDYRSVYSVN</sequence>
<gene>
    <name evidence="2" type="ORF">DQG23_21460</name>
</gene>
<keyword evidence="1" id="KW-0720">Serine protease</keyword>
<dbReference type="Pfam" id="PF13365">
    <property type="entry name" value="Trypsin_2"/>
    <property type="match status" value="1"/>
</dbReference>
<accession>A0A329MHE8</accession>
<protein>
    <recommendedName>
        <fullName evidence="4">Serine protease</fullName>
    </recommendedName>
</protein>
<dbReference type="SUPFAM" id="SSF52540">
    <property type="entry name" value="P-loop containing nucleoside triphosphate hydrolases"/>
    <property type="match status" value="1"/>
</dbReference>
<keyword evidence="3" id="KW-1185">Reference proteome</keyword>
<dbReference type="Proteomes" id="UP000250369">
    <property type="component" value="Unassembled WGS sequence"/>
</dbReference>
<dbReference type="Gene3D" id="2.40.10.10">
    <property type="entry name" value="Trypsin-like serine proteases"/>
    <property type="match status" value="1"/>
</dbReference>
<evidence type="ECO:0000313" key="3">
    <source>
        <dbReference type="Proteomes" id="UP000250369"/>
    </source>
</evidence>
<keyword evidence="1" id="KW-0378">Hydrolase</keyword>
<evidence type="ECO:0000256" key="1">
    <source>
        <dbReference type="ARBA" id="ARBA00022825"/>
    </source>
</evidence>
<dbReference type="EMBL" id="QMFB01000013">
    <property type="protein sequence ID" value="RAV19112.1"/>
    <property type="molecule type" value="Genomic_DNA"/>
</dbReference>